<evidence type="ECO:0000313" key="1">
    <source>
        <dbReference type="EMBL" id="MTB63785.1"/>
    </source>
</evidence>
<evidence type="ECO:0000313" key="4">
    <source>
        <dbReference type="Proteomes" id="UP000435423"/>
    </source>
</evidence>
<dbReference type="EMBL" id="WUBJ01000002">
    <property type="protein sequence ID" value="MWV55767.1"/>
    <property type="molecule type" value="Genomic_DNA"/>
</dbReference>
<protein>
    <submittedName>
        <fullName evidence="2">Uncharacterized protein</fullName>
    </submittedName>
</protein>
<keyword evidence="3" id="KW-1185">Reference proteome</keyword>
<dbReference type="Proteomes" id="UP000435060">
    <property type="component" value="Unassembled WGS sequence"/>
</dbReference>
<comment type="caution">
    <text evidence="2">The sequence shown here is derived from an EMBL/GenBank/DDBJ whole genome shotgun (WGS) entry which is preliminary data.</text>
</comment>
<evidence type="ECO:0000313" key="3">
    <source>
        <dbReference type="Proteomes" id="UP000435060"/>
    </source>
</evidence>
<sequence>MLKNIIDKETNNVFIPFKSQNDSIQVQAGGVVAWSGYAFIYKTFKTTAFKEKLEEISSELVPLSSQP</sequence>
<dbReference type="AlphaFoldDB" id="A0A6I4RFY7"/>
<accession>A0A6I4RFY7</accession>
<reference evidence="1 3" key="2">
    <citation type="submission" date="2019-11" db="EMBL/GenBank/DDBJ databases">
        <title>Streptococcis sp. isolated from the respiratory tract of Marmot.</title>
        <authorList>
            <person name="Zhang G."/>
        </authorList>
    </citation>
    <scope>NUCLEOTIDE SEQUENCE [LARGE SCALE GENOMIC DNA]</scope>
    <source>
        <strain evidence="3">zg-86</strain>
        <strain evidence="1">Zg-86</strain>
    </source>
</reference>
<organism evidence="2 4">
    <name type="scientific">Streptococcus zhangguiae</name>
    <dbReference type="NCBI Taxonomy" id="2664091"/>
    <lineage>
        <taxon>Bacteria</taxon>
        <taxon>Bacillati</taxon>
        <taxon>Bacillota</taxon>
        <taxon>Bacilli</taxon>
        <taxon>Lactobacillales</taxon>
        <taxon>Streptococcaceae</taxon>
        <taxon>Streptococcus</taxon>
    </lineage>
</organism>
<dbReference type="EMBL" id="WLCG01000002">
    <property type="protein sequence ID" value="MTB63785.1"/>
    <property type="molecule type" value="Genomic_DNA"/>
</dbReference>
<proteinExistence type="predicted"/>
<name>A0A6I4RFY7_9STRE</name>
<dbReference type="RefSeq" id="WP_154607798.1">
    <property type="nucleotide sequence ID" value="NZ_CP072115.1"/>
</dbReference>
<gene>
    <name evidence="1" type="ORF">GGG87_02000</name>
    <name evidence="2" type="ORF">GGH11_02005</name>
</gene>
<reference evidence="2 4" key="1">
    <citation type="submission" date="2019-10" db="EMBL/GenBank/DDBJ databases">
        <title>Streptococcis sp, isolated from the respiratory tract of Marmot.</title>
        <authorList>
            <person name="Zhang G."/>
        </authorList>
    </citation>
    <scope>NUCLEOTIDE SEQUENCE [LARGE SCALE GENOMIC DNA]</scope>
    <source>
        <strain evidence="4">zg-70</strain>
        <strain evidence="2">Zg-70</strain>
    </source>
</reference>
<evidence type="ECO:0000313" key="2">
    <source>
        <dbReference type="EMBL" id="MWV55767.1"/>
    </source>
</evidence>
<dbReference type="Proteomes" id="UP000435423">
    <property type="component" value="Unassembled WGS sequence"/>
</dbReference>